<dbReference type="InterPro" id="IPR028998">
    <property type="entry name" value="RimP_C"/>
</dbReference>
<accession>A0A330L4W5</accession>
<name>A0A330L4W5_9BACT</name>
<dbReference type="InterPro" id="IPR036847">
    <property type="entry name" value="RimP_C_sf"/>
</dbReference>
<dbReference type="Pfam" id="PF02576">
    <property type="entry name" value="RimP_N"/>
    <property type="match status" value="1"/>
</dbReference>
<dbReference type="InterPro" id="IPR028989">
    <property type="entry name" value="RimP_N"/>
</dbReference>
<evidence type="ECO:0000259" key="4">
    <source>
        <dbReference type="Pfam" id="PF02576"/>
    </source>
</evidence>
<evidence type="ECO:0000256" key="1">
    <source>
        <dbReference type="ARBA" id="ARBA00022490"/>
    </source>
</evidence>
<dbReference type="SUPFAM" id="SSF75420">
    <property type="entry name" value="YhbC-like, N-terminal domain"/>
    <property type="match status" value="1"/>
</dbReference>
<evidence type="ECO:0000313" key="7">
    <source>
        <dbReference type="Proteomes" id="UP000248168"/>
    </source>
</evidence>
<evidence type="ECO:0000256" key="3">
    <source>
        <dbReference type="HAMAP-Rule" id="MF_01077"/>
    </source>
</evidence>
<dbReference type="AlphaFoldDB" id="A0A330L4W5"/>
<dbReference type="SUPFAM" id="SSF74942">
    <property type="entry name" value="YhbC-like, C-terminal domain"/>
    <property type="match status" value="1"/>
</dbReference>
<evidence type="ECO:0000259" key="5">
    <source>
        <dbReference type="Pfam" id="PF17384"/>
    </source>
</evidence>
<dbReference type="EMBL" id="OUNR01000012">
    <property type="protein sequence ID" value="SPP64851.1"/>
    <property type="molecule type" value="Genomic_DNA"/>
</dbReference>
<feature type="domain" description="Ribosome maturation factor RimP N-terminal" evidence="4">
    <location>
        <begin position="27"/>
        <end position="99"/>
    </location>
</feature>
<dbReference type="CDD" id="cd01734">
    <property type="entry name" value="YlxS_C"/>
    <property type="match status" value="1"/>
</dbReference>
<dbReference type="GO" id="GO:0005829">
    <property type="term" value="C:cytosol"/>
    <property type="evidence" value="ECO:0007669"/>
    <property type="project" value="TreeGrafter"/>
</dbReference>
<dbReference type="GO" id="GO:0006412">
    <property type="term" value="P:translation"/>
    <property type="evidence" value="ECO:0007669"/>
    <property type="project" value="TreeGrafter"/>
</dbReference>
<dbReference type="Proteomes" id="UP000248168">
    <property type="component" value="Unassembled WGS sequence"/>
</dbReference>
<evidence type="ECO:0000256" key="2">
    <source>
        <dbReference type="ARBA" id="ARBA00022517"/>
    </source>
</evidence>
<dbReference type="HAMAP" id="MF_01077">
    <property type="entry name" value="RimP"/>
    <property type="match status" value="1"/>
</dbReference>
<comment type="similarity">
    <text evidence="3">Belongs to the RimP family.</text>
</comment>
<comment type="function">
    <text evidence="3">Required for maturation of 30S ribosomal subunits.</text>
</comment>
<dbReference type="GO" id="GO:0000028">
    <property type="term" value="P:ribosomal small subunit assembly"/>
    <property type="evidence" value="ECO:0007669"/>
    <property type="project" value="TreeGrafter"/>
</dbReference>
<dbReference type="InParanoid" id="A0A330L4W5"/>
<sequence>MYAVSEDIALSIPEHGSRSSIDRIQDILSPILWTLGLELVDVVCVGQGSRSVVRVLIDKPGGVTVSDCERAHLAVGPALDVADPFPHTYTLEVSSPGLDRPFKRLQDYQRAVGKRVSVKLKQPRDGQWRIIGELVEADEDLVVLSIASKAATTDTVKLDRHSIAEARLVIEM</sequence>
<proteinExistence type="inferred from homology"/>
<keyword evidence="1 3" id="KW-0963">Cytoplasm</keyword>
<dbReference type="FunFam" id="3.30.300.70:FF:000001">
    <property type="entry name" value="Ribosome maturation factor RimP"/>
    <property type="match status" value="1"/>
</dbReference>
<dbReference type="Gene3D" id="3.30.300.70">
    <property type="entry name" value="RimP-like superfamily, N-terminal"/>
    <property type="match status" value="1"/>
</dbReference>
<organism evidence="6 7">
    <name type="scientific">Nitrospira lenta</name>
    <dbReference type="NCBI Taxonomy" id="1436998"/>
    <lineage>
        <taxon>Bacteria</taxon>
        <taxon>Pseudomonadati</taxon>
        <taxon>Nitrospirota</taxon>
        <taxon>Nitrospiria</taxon>
        <taxon>Nitrospirales</taxon>
        <taxon>Nitrospiraceae</taxon>
        <taxon>Nitrospira</taxon>
    </lineage>
</organism>
<dbReference type="PANTHER" id="PTHR33867:SF1">
    <property type="entry name" value="RIBOSOME MATURATION FACTOR RIMP"/>
    <property type="match status" value="1"/>
</dbReference>
<reference evidence="7" key="1">
    <citation type="submission" date="2018-04" db="EMBL/GenBank/DDBJ databases">
        <authorList>
            <person name="Lucker S."/>
            <person name="Sakoula D."/>
        </authorList>
    </citation>
    <scope>NUCLEOTIDE SEQUENCE [LARGE SCALE GENOMIC DNA]</scope>
</reference>
<dbReference type="Gene3D" id="2.30.30.180">
    <property type="entry name" value="Ribosome maturation factor RimP, C-terminal domain"/>
    <property type="match status" value="1"/>
</dbReference>
<dbReference type="InterPro" id="IPR035956">
    <property type="entry name" value="RimP_N_sf"/>
</dbReference>
<dbReference type="FunCoup" id="A0A330L4W5">
    <property type="interactions" value="323"/>
</dbReference>
<keyword evidence="7" id="KW-1185">Reference proteome</keyword>
<feature type="domain" description="Ribosome maturation factor RimP C-terminal" evidence="5">
    <location>
        <begin position="103"/>
        <end position="171"/>
    </location>
</feature>
<gene>
    <name evidence="3 6" type="primary">rimP</name>
    <name evidence="6" type="ORF">NITLEN_20491</name>
</gene>
<protein>
    <recommendedName>
        <fullName evidence="3">Ribosome maturation factor RimP</fullName>
    </recommendedName>
</protein>
<evidence type="ECO:0000313" key="6">
    <source>
        <dbReference type="EMBL" id="SPP64851.1"/>
    </source>
</evidence>
<dbReference type="Pfam" id="PF17384">
    <property type="entry name" value="DUF150_C"/>
    <property type="match status" value="1"/>
</dbReference>
<dbReference type="PANTHER" id="PTHR33867">
    <property type="entry name" value="RIBOSOME MATURATION FACTOR RIMP"/>
    <property type="match status" value="1"/>
</dbReference>
<comment type="subcellular location">
    <subcellularLocation>
        <location evidence="3">Cytoplasm</location>
    </subcellularLocation>
</comment>
<dbReference type="InterPro" id="IPR003728">
    <property type="entry name" value="Ribosome_maturation_RimP"/>
</dbReference>
<dbReference type="OrthoDB" id="9805006at2"/>
<keyword evidence="2 3" id="KW-0690">Ribosome biogenesis</keyword>